<evidence type="ECO:0000256" key="2">
    <source>
        <dbReference type="ARBA" id="ARBA00022679"/>
    </source>
</evidence>
<dbReference type="AlphaFoldDB" id="A0A917PQN2"/>
<name>A0A917PQN2_9MICO</name>
<comment type="catalytic activity">
    <reaction evidence="8">
        <text>apo-[ACP] + CoA = holo-[ACP] + adenosine 3',5'-bisphosphate + H(+)</text>
        <dbReference type="Rhea" id="RHEA:12068"/>
        <dbReference type="Rhea" id="RHEA-COMP:9685"/>
        <dbReference type="Rhea" id="RHEA-COMP:9690"/>
        <dbReference type="ChEBI" id="CHEBI:15378"/>
        <dbReference type="ChEBI" id="CHEBI:29999"/>
        <dbReference type="ChEBI" id="CHEBI:57287"/>
        <dbReference type="ChEBI" id="CHEBI:58343"/>
        <dbReference type="ChEBI" id="CHEBI:64479"/>
        <dbReference type="EC" id="2.7.8.7"/>
    </reaction>
</comment>
<dbReference type="NCBIfam" id="TIGR00516">
    <property type="entry name" value="acpS"/>
    <property type="match status" value="1"/>
</dbReference>
<accession>A0A917PQN2</accession>
<keyword evidence="1 8" id="KW-0444">Lipid biosynthesis</keyword>
<keyword evidence="3 8" id="KW-0479">Metal-binding</keyword>
<feature type="binding site" evidence="8">
    <location>
        <position position="12"/>
    </location>
    <ligand>
        <name>Mg(2+)</name>
        <dbReference type="ChEBI" id="CHEBI:18420"/>
    </ligand>
</feature>
<gene>
    <name evidence="8 10" type="primary">acpS</name>
    <name evidence="10" type="ORF">GCM10011372_27430</name>
</gene>
<evidence type="ECO:0000256" key="4">
    <source>
        <dbReference type="ARBA" id="ARBA00022832"/>
    </source>
</evidence>
<evidence type="ECO:0000259" key="9">
    <source>
        <dbReference type="Pfam" id="PF01648"/>
    </source>
</evidence>
<dbReference type="GO" id="GO:0000287">
    <property type="term" value="F:magnesium ion binding"/>
    <property type="evidence" value="ECO:0007669"/>
    <property type="project" value="UniProtKB-UniRule"/>
</dbReference>
<dbReference type="InterPro" id="IPR037143">
    <property type="entry name" value="4-PPantetheinyl_Trfase_dom_sf"/>
</dbReference>
<keyword evidence="5 8" id="KW-0460">Magnesium</keyword>
<dbReference type="SUPFAM" id="SSF56214">
    <property type="entry name" value="4'-phosphopantetheinyl transferase"/>
    <property type="match status" value="1"/>
</dbReference>
<dbReference type="GO" id="GO:0005737">
    <property type="term" value="C:cytoplasm"/>
    <property type="evidence" value="ECO:0007669"/>
    <property type="project" value="UniProtKB-SubCell"/>
</dbReference>
<dbReference type="Pfam" id="PF01648">
    <property type="entry name" value="ACPS"/>
    <property type="match status" value="1"/>
</dbReference>
<evidence type="ECO:0000256" key="3">
    <source>
        <dbReference type="ARBA" id="ARBA00022723"/>
    </source>
</evidence>
<dbReference type="NCBIfam" id="TIGR00556">
    <property type="entry name" value="pantethn_trn"/>
    <property type="match status" value="1"/>
</dbReference>
<dbReference type="EC" id="2.7.8.7" evidence="8"/>
<dbReference type="GO" id="GO:0008897">
    <property type="term" value="F:holo-[acyl-carrier-protein] synthase activity"/>
    <property type="evidence" value="ECO:0007669"/>
    <property type="project" value="UniProtKB-UniRule"/>
</dbReference>
<keyword evidence="6 8" id="KW-0443">Lipid metabolism</keyword>
<comment type="caution">
    <text evidence="10">The sequence shown here is derived from an EMBL/GenBank/DDBJ whole genome shotgun (WGS) entry which is preliminary data.</text>
</comment>
<dbReference type="HAMAP" id="MF_00101">
    <property type="entry name" value="AcpS"/>
    <property type="match status" value="1"/>
</dbReference>
<evidence type="ECO:0000256" key="8">
    <source>
        <dbReference type="HAMAP-Rule" id="MF_00101"/>
    </source>
</evidence>
<keyword evidence="2 8" id="KW-0808">Transferase</keyword>
<dbReference type="RefSeq" id="WP_188743997.1">
    <property type="nucleotide sequence ID" value="NZ_BAABFW010000005.1"/>
</dbReference>
<protein>
    <recommendedName>
        <fullName evidence="8">Holo-[acyl-carrier-protein] synthase</fullName>
        <shortName evidence="8">Holo-ACP synthase</shortName>
        <ecNumber evidence="8">2.7.8.7</ecNumber>
    </recommendedName>
    <alternativeName>
        <fullName evidence="8">4'-phosphopantetheinyl transferase AcpS</fullName>
    </alternativeName>
</protein>
<feature type="binding site" evidence="8">
    <location>
        <position position="57"/>
    </location>
    <ligand>
        <name>Mg(2+)</name>
        <dbReference type="ChEBI" id="CHEBI:18420"/>
    </ligand>
</feature>
<keyword evidence="8" id="KW-0963">Cytoplasm</keyword>
<feature type="domain" description="4'-phosphopantetheinyl transferase" evidence="9">
    <location>
        <begin position="8"/>
        <end position="108"/>
    </location>
</feature>
<comment type="subcellular location">
    <subcellularLocation>
        <location evidence="8">Cytoplasm</location>
    </subcellularLocation>
</comment>
<dbReference type="GO" id="GO:0006633">
    <property type="term" value="P:fatty acid biosynthetic process"/>
    <property type="evidence" value="ECO:0007669"/>
    <property type="project" value="UniProtKB-UniRule"/>
</dbReference>
<evidence type="ECO:0000256" key="5">
    <source>
        <dbReference type="ARBA" id="ARBA00022842"/>
    </source>
</evidence>
<comment type="function">
    <text evidence="8">Transfers the 4'-phosphopantetheine moiety from coenzyme A to a Ser of acyl-carrier-protein.</text>
</comment>
<dbReference type="InterPro" id="IPR002582">
    <property type="entry name" value="ACPS"/>
</dbReference>
<reference evidence="10" key="1">
    <citation type="journal article" date="2014" name="Int. J. Syst. Evol. Microbiol.">
        <title>Complete genome sequence of Corynebacterium casei LMG S-19264T (=DSM 44701T), isolated from a smear-ripened cheese.</title>
        <authorList>
            <consortium name="US DOE Joint Genome Institute (JGI-PGF)"/>
            <person name="Walter F."/>
            <person name="Albersmeier A."/>
            <person name="Kalinowski J."/>
            <person name="Ruckert C."/>
        </authorList>
    </citation>
    <scope>NUCLEOTIDE SEQUENCE</scope>
    <source>
        <strain evidence="10">CGMCC 1.8984</strain>
    </source>
</reference>
<evidence type="ECO:0000313" key="10">
    <source>
        <dbReference type="EMBL" id="GGJ87441.1"/>
    </source>
</evidence>
<comment type="similarity">
    <text evidence="8">Belongs to the P-Pant transferase superfamily. AcpS family.</text>
</comment>
<organism evidence="10 11">
    <name type="scientific">Agromyces bauzanensis</name>
    <dbReference type="NCBI Taxonomy" id="1308924"/>
    <lineage>
        <taxon>Bacteria</taxon>
        <taxon>Bacillati</taxon>
        <taxon>Actinomycetota</taxon>
        <taxon>Actinomycetes</taxon>
        <taxon>Micrococcales</taxon>
        <taxon>Microbacteriaceae</taxon>
        <taxon>Agromyces</taxon>
    </lineage>
</organism>
<dbReference type="InterPro" id="IPR008278">
    <property type="entry name" value="4-PPantetheinyl_Trfase_dom"/>
</dbReference>
<keyword evidence="11" id="KW-1185">Reference proteome</keyword>
<evidence type="ECO:0000313" key="11">
    <source>
        <dbReference type="Proteomes" id="UP000636956"/>
    </source>
</evidence>
<reference evidence="10" key="2">
    <citation type="submission" date="2020-09" db="EMBL/GenBank/DDBJ databases">
        <authorList>
            <person name="Sun Q."/>
            <person name="Zhou Y."/>
        </authorList>
    </citation>
    <scope>NUCLEOTIDE SEQUENCE</scope>
    <source>
        <strain evidence="10">CGMCC 1.8984</strain>
    </source>
</reference>
<keyword evidence="4 8" id="KW-0276">Fatty acid metabolism</keyword>
<dbReference type="Proteomes" id="UP000636956">
    <property type="component" value="Unassembled WGS sequence"/>
</dbReference>
<proteinExistence type="inferred from homology"/>
<evidence type="ECO:0000256" key="6">
    <source>
        <dbReference type="ARBA" id="ARBA00023098"/>
    </source>
</evidence>
<comment type="cofactor">
    <cofactor evidence="8">
        <name>Mg(2+)</name>
        <dbReference type="ChEBI" id="CHEBI:18420"/>
    </cofactor>
</comment>
<evidence type="ECO:0000256" key="1">
    <source>
        <dbReference type="ARBA" id="ARBA00022516"/>
    </source>
</evidence>
<sequence>MKPPPPPRVGVDLAALTRLQAMIDDDPAFLPTAWTARELAFADGDVARLAGRWAAKEAVMKALGRGIGRISPLDIEVLDDEDGAPRVTLTGTALERASELGIADWAISLSHEGGLAIAFAIASTPTRGR</sequence>
<dbReference type="EMBL" id="BMMD01000017">
    <property type="protein sequence ID" value="GGJ87441.1"/>
    <property type="molecule type" value="Genomic_DNA"/>
</dbReference>
<evidence type="ECO:0000256" key="7">
    <source>
        <dbReference type="ARBA" id="ARBA00023160"/>
    </source>
</evidence>
<dbReference type="InterPro" id="IPR004568">
    <property type="entry name" value="Ppantetheine-prot_Trfase_dom"/>
</dbReference>
<keyword evidence="7 8" id="KW-0275">Fatty acid biosynthesis</keyword>
<dbReference type="Gene3D" id="3.90.470.20">
    <property type="entry name" value="4'-phosphopantetheinyl transferase domain"/>
    <property type="match status" value="1"/>
</dbReference>